<evidence type="ECO:0000313" key="2">
    <source>
        <dbReference type="EMBL" id="CAG9330169.1"/>
    </source>
</evidence>
<accession>A0AAU9JVZ2</accession>
<evidence type="ECO:0000256" key="1">
    <source>
        <dbReference type="SAM" id="Coils"/>
    </source>
</evidence>
<sequence length="457" mass="53252">MDPHKEILKKIEAQTLNIAQLTFENLLEASFKSITTLTESIKWNRNQRLESNEYLAESVLQKHDIIEELSNVTNTQQREIESLQNDIDQADELIYYKTEENKHINKRVDQLSTEVVSLKKNNKNMKLMGAEKEKAIKGLEAKLDKESAEKQKIIKNLEARINQLESKLDQGQATIKHLEEKLNKENADKQAIIEQLDKEKVDKEAIIEKLDKCKKRIKHLEAKFDMENADHQANMKSLVEKDKKKDIQISHLEAKLKKSSKKSKSQDEKIIDQQALIVNQNAKISELQARMTKQDDTINELVQEVRRTNQIWLKSEEEKSQGAFLALAPLTLRETFRTLKNYLLKFFNRKCQTTIDAQLSFNSLYAVKQFLLQQGNENSYHQWMNEVLSQFDIDEEKFNNCKGLNKVMNKEVHWEGLLTYRALYEIGETIKIPAAKKLYEILKGFILFQKGKEEGTN</sequence>
<feature type="coiled-coil region" evidence="1">
    <location>
        <begin position="66"/>
        <end position="230"/>
    </location>
</feature>
<name>A0AAU9JVZ2_9CILI</name>
<organism evidence="2 3">
    <name type="scientific">Blepharisma stoltei</name>
    <dbReference type="NCBI Taxonomy" id="1481888"/>
    <lineage>
        <taxon>Eukaryota</taxon>
        <taxon>Sar</taxon>
        <taxon>Alveolata</taxon>
        <taxon>Ciliophora</taxon>
        <taxon>Postciliodesmatophora</taxon>
        <taxon>Heterotrichea</taxon>
        <taxon>Heterotrichida</taxon>
        <taxon>Blepharismidae</taxon>
        <taxon>Blepharisma</taxon>
    </lineage>
</organism>
<dbReference type="AlphaFoldDB" id="A0AAU9JVZ2"/>
<reference evidence="2" key="1">
    <citation type="submission" date="2021-09" db="EMBL/GenBank/DDBJ databases">
        <authorList>
            <consortium name="AG Swart"/>
            <person name="Singh M."/>
            <person name="Singh A."/>
            <person name="Seah K."/>
            <person name="Emmerich C."/>
        </authorList>
    </citation>
    <scope>NUCLEOTIDE SEQUENCE</scope>
    <source>
        <strain evidence="2">ATCC30299</strain>
    </source>
</reference>
<keyword evidence="1" id="KW-0175">Coiled coil</keyword>
<keyword evidence="3" id="KW-1185">Reference proteome</keyword>
<protein>
    <submittedName>
        <fullName evidence="2">Uncharacterized protein</fullName>
    </submittedName>
</protein>
<dbReference type="Proteomes" id="UP001162131">
    <property type="component" value="Unassembled WGS sequence"/>
</dbReference>
<dbReference type="EMBL" id="CAJZBQ010000051">
    <property type="protein sequence ID" value="CAG9330169.1"/>
    <property type="molecule type" value="Genomic_DNA"/>
</dbReference>
<comment type="caution">
    <text evidence="2">The sequence shown here is derived from an EMBL/GenBank/DDBJ whole genome shotgun (WGS) entry which is preliminary data.</text>
</comment>
<gene>
    <name evidence="2" type="ORF">BSTOLATCC_MIC50771</name>
</gene>
<evidence type="ECO:0000313" key="3">
    <source>
        <dbReference type="Proteomes" id="UP001162131"/>
    </source>
</evidence>
<proteinExistence type="predicted"/>